<organism evidence="2 3">
    <name type="scientific">Oceanospirillum sediminis</name>
    <dbReference type="NCBI Taxonomy" id="2760088"/>
    <lineage>
        <taxon>Bacteria</taxon>
        <taxon>Pseudomonadati</taxon>
        <taxon>Pseudomonadota</taxon>
        <taxon>Gammaproteobacteria</taxon>
        <taxon>Oceanospirillales</taxon>
        <taxon>Oceanospirillaceae</taxon>
        <taxon>Oceanospirillum</taxon>
    </lineage>
</organism>
<dbReference type="EMBL" id="JACJFM010000042">
    <property type="protein sequence ID" value="MBB1489041.1"/>
    <property type="molecule type" value="Genomic_DNA"/>
</dbReference>
<reference evidence="2 3" key="1">
    <citation type="submission" date="2020-08" db="EMBL/GenBank/DDBJ databases">
        <title>Oceanospirillum sp. nov. isolated from marine sediment.</title>
        <authorList>
            <person name="Ji X."/>
        </authorList>
    </citation>
    <scope>NUCLEOTIDE SEQUENCE [LARGE SCALE GENOMIC DNA]</scope>
    <source>
        <strain evidence="2 3">D5</strain>
    </source>
</reference>
<dbReference type="PANTHER" id="PTHR30592">
    <property type="entry name" value="FORMATE DEHYDROGENASE"/>
    <property type="match status" value="1"/>
</dbReference>
<comment type="caution">
    <text evidence="2">The sequence shown here is derived from an EMBL/GenBank/DDBJ whole genome shotgun (WGS) entry which is preliminary data.</text>
</comment>
<comment type="function">
    <text evidence="1">Required for formate dehydrogenase (FDH) activity. Acts as a sulfur carrier protein that transfers sulfur from IscS to the molybdenum cofactor prior to its insertion into FDH.</text>
</comment>
<dbReference type="Pfam" id="PF02634">
    <property type="entry name" value="FdhD-NarQ"/>
    <property type="match status" value="1"/>
</dbReference>
<dbReference type="GO" id="GO:0097163">
    <property type="term" value="F:sulfur carrier activity"/>
    <property type="evidence" value="ECO:0007669"/>
    <property type="project" value="UniProtKB-UniRule"/>
</dbReference>
<dbReference type="Gene3D" id="3.10.20.10">
    <property type="match status" value="1"/>
</dbReference>
<evidence type="ECO:0000256" key="1">
    <source>
        <dbReference type="HAMAP-Rule" id="MF_00187"/>
    </source>
</evidence>
<keyword evidence="3" id="KW-1185">Reference proteome</keyword>
<dbReference type="GO" id="GO:0005737">
    <property type="term" value="C:cytoplasm"/>
    <property type="evidence" value="ECO:0007669"/>
    <property type="project" value="UniProtKB-SubCell"/>
</dbReference>
<dbReference type="PIRSF" id="PIRSF015626">
    <property type="entry name" value="FdhD"/>
    <property type="match status" value="1"/>
</dbReference>
<proteinExistence type="inferred from homology"/>
<dbReference type="GO" id="GO:0006777">
    <property type="term" value="P:Mo-molybdopterin cofactor biosynthetic process"/>
    <property type="evidence" value="ECO:0007669"/>
    <property type="project" value="UniProtKB-UniRule"/>
</dbReference>
<keyword evidence="1" id="KW-0963">Cytoplasm</keyword>
<dbReference type="RefSeq" id="WP_182810813.1">
    <property type="nucleotide sequence ID" value="NZ_JACJFM010000042.1"/>
</dbReference>
<keyword evidence="1" id="KW-0501">Molybdenum cofactor biosynthesis</keyword>
<dbReference type="Proteomes" id="UP000565262">
    <property type="component" value="Unassembled WGS sequence"/>
</dbReference>
<feature type="active site" description="Cysteine persulfide intermediate" evidence="1">
    <location>
        <position position="116"/>
    </location>
</feature>
<name>A0A839IVN9_9GAMM</name>
<dbReference type="PANTHER" id="PTHR30592:SF4">
    <property type="entry name" value="SULFUR CARRIER PROTEIN FDHD"/>
    <property type="match status" value="1"/>
</dbReference>
<dbReference type="SUPFAM" id="SSF53927">
    <property type="entry name" value="Cytidine deaminase-like"/>
    <property type="match status" value="1"/>
</dbReference>
<evidence type="ECO:0000313" key="3">
    <source>
        <dbReference type="Proteomes" id="UP000565262"/>
    </source>
</evidence>
<protein>
    <recommendedName>
        <fullName evidence="1">Sulfur carrier protein FdhD</fullName>
    </recommendedName>
</protein>
<dbReference type="Gene3D" id="3.40.140.10">
    <property type="entry name" value="Cytidine Deaminase, domain 2"/>
    <property type="match status" value="1"/>
</dbReference>
<dbReference type="InterPro" id="IPR016193">
    <property type="entry name" value="Cytidine_deaminase-like"/>
</dbReference>
<comment type="caution">
    <text evidence="1">Lacks conserved residue(s) required for the propagation of feature annotation.</text>
</comment>
<comment type="similarity">
    <text evidence="1">Belongs to the FdhD family.</text>
</comment>
<gene>
    <name evidence="1" type="primary">fdhD</name>
    <name evidence="2" type="ORF">H4O21_20750</name>
</gene>
<dbReference type="GO" id="GO:0016783">
    <property type="term" value="F:sulfurtransferase activity"/>
    <property type="evidence" value="ECO:0007669"/>
    <property type="project" value="InterPro"/>
</dbReference>
<keyword evidence="2" id="KW-0808">Transferase</keyword>
<comment type="subcellular location">
    <subcellularLocation>
        <location evidence="1">Cytoplasm</location>
    </subcellularLocation>
</comment>
<sequence>MVRHAGNPELTQAEISLTDNTLVYDEYGQTREISIAGERPLTLYLNKREIVTLMTLGAEPEALVLGYLRNQGMIQSLDQVQAVQVDWEVGAAVVVAESDDDALEQKLAHKTVTTGCGQGTQYGAMMDDLQQLQLSEKTMQQSAVYQLLTALNDYNETYRSAGAVHGCALCSLDQDHKGINASVLAFSEDVGRHNAVDTLAGKQWLHNLQGEQLVFYTTGRLTSEMVIKVARMGISVLLSRSGVTAMGLELARQLGIMLIARAKGKHFLLYHGADRFKWDAVPEKKPSADAVKRHKAKSAS</sequence>
<dbReference type="AlphaFoldDB" id="A0A839IVN9"/>
<dbReference type="HAMAP" id="MF_00187">
    <property type="entry name" value="FdhD"/>
    <property type="match status" value="1"/>
</dbReference>
<evidence type="ECO:0000313" key="2">
    <source>
        <dbReference type="EMBL" id="MBB1489041.1"/>
    </source>
</evidence>
<accession>A0A839IVN9</accession>
<dbReference type="InterPro" id="IPR003786">
    <property type="entry name" value="FdhD"/>
</dbReference>